<name>A0A7C1T5G3_UNCC3</name>
<sequence>MDLILVSEREKLIKEHGFLPYFDIGDSGFDVKKNFHHIRSTYSIPVIDYNQRNEKIDIKSLRKRGYDKKGTPFARFKGHYAGPMDMIKRKRFPL</sequence>
<accession>A0A7C1T5G3</accession>
<evidence type="ECO:0000313" key="1">
    <source>
        <dbReference type="EMBL" id="HEB13379.1"/>
    </source>
</evidence>
<organism evidence="1">
    <name type="scientific">candidate division CPR3 bacterium</name>
    <dbReference type="NCBI Taxonomy" id="2268181"/>
    <lineage>
        <taxon>Bacteria</taxon>
        <taxon>Bacteria division CPR3</taxon>
    </lineage>
</organism>
<protein>
    <submittedName>
        <fullName evidence="1">Uncharacterized protein</fullName>
    </submittedName>
</protein>
<dbReference type="AlphaFoldDB" id="A0A7C1T5G3"/>
<dbReference type="EMBL" id="DRHL01000008">
    <property type="protein sequence ID" value="HEB13379.1"/>
    <property type="molecule type" value="Genomic_DNA"/>
</dbReference>
<comment type="caution">
    <text evidence="1">The sequence shown here is derived from an EMBL/GenBank/DDBJ whole genome shotgun (WGS) entry which is preliminary data.</text>
</comment>
<reference evidence="1" key="1">
    <citation type="journal article" date="2020" name="mSystems">
        <title>Genome- and Community-Level Interaction Insights into Carbon Utilization and Element Cycling Functions of Hydrothermarchaeota in Hydrothermal Sediment.</title>
        <authorList>
            <person name="Zhou Z."/>
            <person name="Liu Y."/>
            <person name="Xu W."/>
            <person name="Pan J."/>
            <person name="Luo Z.H."/>
            <person name="Li M."/>
        </authorList>
    </citation>
    <scope>NUCLEOTIDE SEQUENCE [LARGE SCALE GENOMIC DNA]</scope>
    <source>
        <strain evidence="1">HyVt-369</strain>
    </source>
</reference>
<gene>
    <name evidence="1" type="ORF">ENI13_00180</name>
</gene>
<dbReference type="Proteomes" id="UP000885695">
    <property type="component" value="Unassembled WGS sequence"/>
</dbReference>
<proteinExistence type="predicted"/>